<evidence type="ECO:0000313" key="1">
    <source>
        <dbReference type="EMBL" id="AYV82880.1"/>
    </source>
</evidence>
<reference evidence="1" key="1">
    <citation type="submission" date="2018-10" db="EMBL/GenBank/DDBJ databases">
        <title>Hidden diversity of soil giant viruses.</title>
        <authorList>
            <person name="Schulz F."/>
            <person name="Alteio L."/>
            <person name="Goudeau D."/>
            <person name="Ryan E.M."/>
            <person name="Malmstrom R.R."/>
            <person name="Blanchard J."/>
            <person name="Woyke T."/>
        </authorList>
    </citation>
    <scope>NUCLEOTIDE SEQUENCE</scope>
    <source>
        <strain evidence="1">HYV1</strain>
    </source>
</reference>
<gene>
    <name evidence="1" type="ORF">Hyperionvirus3_26</name>
</gene>
<organism evidence="1">
    <name type="scientific">Hyperionvirus sp</name>
    <dbReference type="NCBI Taxonomy" id="2487770"/>
    <lineage>
        <taxon>Viruses</taxon>
        <taxon>Varidnaviria</taxon>
        <taxon>Bamfordvirae</taxon>
        <taxon>Nucleocytoviricota</taxon>
        <taxon>Megaviricetes</taxon>
        <taxon>Imitervirales</taxon>
        <taxon>Mimiviridae</taxon>
        <taxon>Klosneuvirinae</taxon>
    </lineage>
</organism>
<name>A0A3G5A6I5_9VIRU</name>
<sequence length="96" mass="11428">MKKKCKCKCKCDDVNMNNYEMDYDFSNYCNLCNNIIHSDNVNNGDYCNNYEINYDSEPYNIKMTKDYNHDNDLTATNEIIFQNYNDSLYQKSNIPP</sequence>
<accession>A0A3G5A6I5</accession>
<proteinExistence type="predicted"/>
<dbReference type="EMBL" id="MK072385">
    <property type="protein sequence ID" value="AYV82880.1"/>
    <property type="molecule type" value="Genomic_DNA"/>
</dbReference>
<protein>
    <submittedName>
        <fullName evidence="1">Uncharacterized protein</fullName>
    </submittedName>
</protein>